<dbReference type="AlphaFoldDB" id="A0A4R9B9W6"/>
<evidence type="ECO:0000313" key="4">
    <source>
        <dbReference type="Proteomes" id="UP000298313"/>
    </source>
</evidence>
<reference evidence="3 4" key="1">
    <citation type="submission" date="2019-03" db="EMBL/GenBank/DDBJ databases">
        <title>Genomics of glacier-inhabiting Cryobacterium strains.</title>
        <authorList>
            <person name="Liu Q."/>
            <person name="Xin Y.-H."/>
        </authorList>
    </citation>
    <scope>NUCLEOTIDE SEQUENCE [LARGE SCALE GENOMIC DNA]</scope>
    <source>
        <strain evidence="3 4">Hh4</strain>
    </source>
</reference>
<keyword evidence="2" id="KW-0812">Transmembrane</keyword>
<feature type="transmembrane region" description="Helical" evidence="2">
    <location>
        <begin position="12"/>
        <end position="34"/>
    </location>
</feature>
<accession>A0A4R9B9W6</accession>
<gene>
    <name evidence="3" type="ORF">E3T48_06705</name>
</gene>
<dbReference type="OrthoDB" id="5126096at2"/>
<dbReference type="Proteomes" id="UP000298313">
    <property type="component" value="Unassembled WGS sequence"/>
</dbReference>
<feature type="compositionally biased region" description="Low complexity" evidence="1">
    <location>
        <begin position="126"/>
        <end position="139"/>
    </location>
</feature>
<feature type="compositionally biased region" description="Acidic residues" evidence="1">
    <location>
        <begin position="99"/>
        <end position="110"/>
    </location>
</feature>
<keyword evidence="4" id="KW-1185">Reference proteome</keyword>
<sequence length="139" mass="14190">MSRNNSGVLAKINVPLALLWLAGLVVTAVGYLVLTSSNAIQAQFASSGSQDYATYFTAQSGSTLGSTLMGAGVLGLLLALAAHAVTRPVGIADSMSATEPEEDSFDDELETTGPIGNDDQNTGSNEAAAEPALEPTTTR</sequence>
<organism evidence="3 4">
    <name type="scientific">Cryobacterium fucosi</name>
    <dbReference type="NCBI Taxonomy" id="1259157"/>
    <lineage>
        <taxon>Bacteria</taxon>
        <taxon>Bacillati</taxon>
        <taxon>Actinomycetota</taxon>
        <taxon>Actinomycetes</taxon>
        <taxon>Micrococcales</taxon>
        <taxon>Microbacteriaceae</taxon>
        <taxon>Cryobacterium</taxon>
    </lineage>
</organism>
<dbReference type="EMBL" id="SOHH01000056">
    <property type="protein sequence ID" value="TFD79246.1"/>
    <property type="molecule type" value="Genomic_DNA"/>
</dbReference>
<name>A0A4R9B9W6_9MICO</name>
<feature type="region of interest" description="Disordered" evidence="1">
    <location>
        <begin position="93"/>
        <end position="139"/>
    </location>
</feature>
<evidence type="ECO:0000256" key="2">
    <source>
        <dbReference type="SAM" id="Phobius"/>
    </source>
</evidence>
<comment type="caution">
    <text evidence="3">The sequence shown here is derived from an EMBL/GenBank/DDBJ whole genome shotgun (WGS) entry which is preliminary data.</text>
</comment>
<evidence type="ECO:0000313" key="3">
    <source>
        <dbReference type="EMBL" id="TFD79246.1"/>
    </source>
</evidence>
<keyword evidence="2" id="KW-1133">Transmembrane helix</keyword>
<proteinExistence type="predicted"/>
<evidence type="ECO:0008006" key="5">
    <source>
        <dbReference type="Google" id="ProtNLM"/>
    </source>
</evidence>
<dbReference type="RefSeq" id="WP_134523089.1">
    <property type="nucleotide sequence ID" value="NZ_SOHH01000056.1"/>
</dbReference>
<feature type="transmembrane region" description="Helical" evidence="2">
    <location>
        <begin position="64"/>
        <end position="85"/>
    </location>
</feature>
<keyword evidence="2" id="KW-0472">Membrane</keyword>
<evidence type="ECO:0000256" key="1">
    <source>
        <dbReference type="SAM" id="MobiDB-lite"/>
    </source>
</evidence>
<protein>
    <recommendedName>
        <fullName evidence="5">Dinucleotide-utilizing enzyme</fullName>
    </recommendedName>
</protein>